<feature type="region of interest" description="Disordered" evidence="3">
    <location>
        <begin position="1"/>
        <end position="186"/>
    </location>
</feature>
<dbReference type="EMBL" id="JARTCD010000123">
    <property type="protein sequence ID" value="KAJ8652022.1"/>
    <property type="molecule type" value="Genomic_DNA"/>
</dbReference>
<dbReference type="SUPFAM" id="SSF46689">
    <property type="entry name" value="Homeodomain-like"/>
    <property type="match status" value="1"/>
</dbReference>
<protein>
    <recommendedName>
        <fullName evidence="4">Homeobox domain-containing protein</fullName>
    </recommendedName>
</protein>
<feature type="domain" description="Homeobox" evidence="4">
    <location>
        <begin position="179"/>
        <end position="243"/>
    </location>
</feature>
<dbReference type="PROSITE" id="PS50071">
    <property type="entry name" value="HOMEOBOX_2"/>
    <property type="match status" value="1"/>
</dbReference>
<dbReference type="InterPro" id="IPR009057">
    <property type="entry name" value="Homeodomain-like_sf"/>
</dbReference>
<dbReference type="GeneID" id="83219740"/>
<evidence type="ECO:0000313" key="5">
    <source>
        <dbReference type="EMBL" id="KAJ8652022.1"/>
    </source>
</evidence>
<feature type="compositionally biased region" description="Polar residues" evidence="3">
    <location>
        <begin position="157"/>
        <end position="171"/>
    </location>
</feature>
<keyword evidence="6" id="KW-1185">Reference proteome</keyword>
<organism evidence="5 6">
    <name type="scientific">Lichtheimia ornata</name>
    <dbReference type="NCBI Taxonomy" id="688661"/>
    <lineage>
        <taxon>Eukaryota</taxon>
        <taxon>Fungi</taxon>
        <taxon>Fungi incertae sedis</taxon>
        <taxon>Mucoromycota</taxon>
        <taxon>Mucoromycotina</taxon>
        <taxon>Mucoromycetes</taxon>
        <taxon>Mucorales</taxon>
        <taxon>Lichtheimiaceae</taxon>
        <taxon>Lichtheimia</taxon>
    </lineage>
</organism>
<evidence type="ECO:0000256" key="2">
    <source>
        <dbReference type="RuleBase" id="RU000682"/>
    </source>
</evidence>
<evidence type="ECO:0000256" key="1">
    <source>
        <dbReference type="PROSITE-ProRule" id="PRU00108"/>
    </source>
</evidence>
<dbReference type="GO" id="GO:0003677">
    <property type="term" value="F:DNA binding"/>
    <property type="evidence" value="ECO:0007669"/>
    <property type="project" value="UniProtKB-UniRule"/>
</dbReference>
<dbReference type="AlphaFoldDB" id="A0AAD7USU3"/>
<feature type="region of interest" description="Disordered" evidence="3">
    <location>
        <begin position="285"/>
        <end position="344"/>
    </location>
</feature>
<keyword evidence="1 2" id="KW-0371">Homeobox</keyword>
<dbReference type="SMART" id="SM00389">
    <property type="entry name" value="HOX"/>
    <property type="match status" value="1"/>
</dbReference>
<dbReference type="Gene3D" id="1.10.10.60">
    <property type="entry name" value="Homeodomain-like"/>
    <property type="match status" value="1"/>
</dbReference>
<dbReference type="RefSeq" id="XP_058336936.1">
    <property type="nucleotide sequence ID" value="XM_058492298.1"/>
</dbReference>
<evidence type="ECO:0000313" key="6">
    <source>
        <dbReference type="Proteomes" id="UP001234581"/>
    </source>
</evidence>
<dbReference type="Pfam" id="PF00046">
    <property type="entry name" value="Homeodomain"/>
    <property type="match status" value="1"/>
</dbReference>
<name>A0AAD7USU3_9FUNG</name>
<comment type="caution">
    <text evidence="5">The sequence shown here is derived from an EMBL/GenBank/DDBJ whole genome shotgun (WGS) entry which is preliminary data.</text>
</comment>
<feature type="compositionally biased region" description="Pro residues" evidence="3">
    <location>
        <begin position="307"/>
        <end position="320"/>
    </location>
</feature>
<feature type="compositionally biased region" description="Basic and acidic residues" evidence="3">
    <location>
        <begin position="51"/>
        <end position="75"/>
    </location>
</feature>
<feature type="compositionally biased region" description="Polar residues" evidence="3">
    <location>
        <begin position="76"/>
        <end position="88"/>
    </location>
</feature>
<gene>
    <name evidence="5" type="ORF">O0I10_012366</name>
</gene>
<dbReference type="InterPro" id="IPR001356">
    <property type="entry name" value="HD"/>
</dbReference>
<evidence type="ECO:0000259" key="4">
    <source>
        <dbReference type="PROSITE" id="PS50071"/>
    </source>
</evidence>
<feature type="compositionally biased region" description="Low complexity" evidence="3">
    <location>
        <begin position="321"/>
        <end position="344"/>
    </location>
</feature>
<keyword evidence="1 2" id="KW-0539">Nucleus</keyword>
<dbReference type="Proteomes" id="UP001234581">
    <property type="component" value="Unassembled WGS sequence"/>
</dbReference>
<proteinExistence type="predicted"/>
<dbReference type="GO" id="GO:0005634">
    <property type="term" value="C:nucleus"/>
    <property type="evidence" value="ECO:0007669"/>
    <property type="project" value="UniProtKB-SubCell"/>
</dbReference>
<keyword evidence="1 2" id="KW-0238">DNA-binding</keyword>
<feature type="compositionally biased region" description="Low complexity" evidence="3">
    <location>
        <begin position="297"/>
        <end position="306"/>
    </location>
</feature>
<reference evidence="5 6" key="1">
    <citation type="submission" date="2023-03" db="EMBL/GenBank/DDBJ databases">
        <title>Genome sequence of Lichtheimia ornata CBS 291.66.</title>
        <authorList>
            <person name="Mohabir J.T."/>
            <person name="Shea T.P."/>
            <person name="Kurbessoian T."/>
            <person name="Berby B."/>
            <person name="Fontaine J."/>
            <person name="Livny J."/>
            <person name="Gnirke A."/>
            <person name="Stajich J.E."/>
            <person name="Cuomo C.A."/>
        </authorList>
    </citation>
    <scope>NUCLEOTIDE SEQUENCE [LARGE SCALE GENOMIC DNA]</scope>
    <source>
        <strain evidence="5">CBS 291.66</strain>
    </source>
</reference>
<evidence type="ECO:0000256" key="3">
    <source>
        <dbReference type="SAM" id="MobiDB-lite"/>
    </source>
</evidence>
<feature type="DNA-binding region" description="Homeobox" evidence="1">
    <location>
        <begin position="181"/>
        <end position="244"/>
    </location>
</feature>
<accession>A0AAD7USU3</accession>
<comment type="subcellular location">
    <subcellularLocation>
        <location evidence="1 2">Nucleus</location>
    </subcellularLocation>
</comment>
<sequence>MTMDTSAPLARVRSNRAMISAVRHGSDCMQETGGEDPQEESPRPTPRIRTIVKDSTEDYPRDTKEEEQNEEDKKSASSPTSSTVVNQDQQKRRIDQSSTTTMHLSKAASSSSSSTFPRPPSPVETIVALPSPRRPSKVRKMDDDEDISNSNSSSNSTQLIWPQRVSTQQQAPKLLRKRTTRRRTETSYDEDTTTYLKRVFFEVYGQGRKLSKHERRRIEQDTGLMSRKITYWFSNQKRRFSAELKAFQRLSRQGCIKTYDEFLIWCEENYVPELGSMPQHQFEEDEIEEDDNDNNHHQQQQPSRSPSTPPPQRQQSPQPPQSLSAPSQQQSTSTASSSSTTSSH</sequence>